<accession>A0ABS6B9E7</accession>
<dbReference type="RefSeq" id="WP_215922463.1">
    <property type="nucleotide sequence ID" value="NZ_JAHKNI010000014.1"/>
</dbReference>
<dbReference type="Proteomes" id="UP000733379">
    <property type="component" value="Unassembled WGS sequence"/>
</dbReference>
<sequence>MNDCAPSFSESIEVWTIMRKRQTAEPRTASDVIRRYSRTLEAEAAWVEELAREVRATSADHTRRAHRSMREAMQDTDVELRGLVAEIAALTRGALRARSAERTQHRRRRIWK</sequence>
<name>A0ABS6B9E7_9NOCA</name>
<protein>
    <recommendedName>
        <fullName evidence="3">Transposase</fullName>
    </recommendedName>
</protein>
<dbReference type="EMBL" id="JAHKNI010000014">
    <property type="protein sequence ID" value="MBU3066390.1"/>
    <property type="molecule type" value="Genomic_DNA"/>
</dbReference>
<keyword evidence="2" id="KW-1185">Reference proteome</keyword>
<reference evidence="1 2" key="1">
    <citation type="submission" date="2021-06" db="EMBL/GenBank/DDBJ databases">
        <title>Actinomycetes sequencing.</title>
        <authorList>
            <person name="Shan Q."/>
        </authorList>
    </citation>
    <scope>NUCLEOTIDE SEQUENCE [LARGE SCALE GENOMIC DNA]</scope>
    <source>
        <strain evidence="1 2">NEAU-G5</strain>
    </source>
</reference>
<evidence type="ECO:0000313" key="2">
    <source>
        <dbReference type="Proteomes" id="UP000733379"/>
    </source>
</evidence>
<organism evidence="1 2">
    <name type="scientific">Nocardia albiluteola</name>
    <dbReference type="NCBI Taxonomy" id="2842303"/>
    <lineage>
        <taxon>Bacteria</taxon>
        <taxon>Bacillati</taxon>
        <taxon>Actinomycetota</taxon>
        <taxon>Actinomycetes</taxon>
        <taxon>Mycobacteriales</taxon>
        <taxon>Nocardiaceae</taxon>
        <taxon>Nocardia</taxon>
    </lineage>
</organism>
<evidence type="ECO:0000313" key="1">
    <source>
        <dbReference type="EMBL" id="MBU3066390.1"/>
    </source>
</evidence>
<gene>
    <name evidence="1" type="ORF">KO481_33325</name>
</gene>
<evidence type="ECO:0008006" key="3">
    <source>
        <dbReference type="Google" id="ProtNLM"/>
    </source>
</evidence>
<proteinExistence type="predicted"/>
<comment type="caution">
    <text evidence="1">The sequence shown here is derived from an EMBL/GenBank/DDBJ whole genome shotgun (WGS) entry which is preliminary data.</text>
</comment>